<gene>
    <name evidence="1" type="ORF">OHA22_20295</name>
</gene>
<name>A0AAU1ZZ63_9ACTN</name>
<sequence length="69" mass="7494">MTTWKERHDAAVQKQDAAQKAYQEATDERAQALIDGEAELGSQAAVARELGVTRAGISRAINALKSKRL</sequence>
<dbReference type="AlphaFoldDB" id="A0AAU1ZZ63"/>
<evidence type="ECO:0000313" key="1">
    <source>
        <dbReference type="EMBL" id="WTT17711.1"/>
    </source>
</evidence>
<proteinExistence type="predicted"/>
<dbReference type="EMBL" id="CP108222">
    <property type="protein sequence ID" value="WTT17711.1"/>
    <property type="molecule type" value="Genomic_DNA"/>
</dbReference>
<accession>A0AAU1ZZ63</accession>
<protein>
    <submittedName>
        <fullName evidence="1">Uncharacterized protein</fullName>
    </submittedName>
</protein>
<reference evidence="1" key="1">
    <citation type="submission" date="2022-10" db="EMBL/GenBank/DDBJ databases">
        <title>The complete genomes of actinobacterial strains from the NBC collection.</title>
        <authorList>
            <person name="Joergensen T.S."/>
            <person name="Alvarez Arevalo M."/>
            <person name="Sterndorff E.B."/>
            <person name="Faurdal D."/>
            <person name="Vuksanovic O."/>
            <person name="Mourched A.-S."/>
            <person name="Charusanti P."/>
            <person name="Shaw S."/>
            <person name="Blin K."/>
            <person name="Weber T."/>
        </authorList>
    </citation>
    <scope>NUCLEOTIDE SEQUENCE</scope>
    <source>
        <strain evidence="1">NBC_00093</strain>
    </source>
</reference>
<organism evidence="1">
    <name type="scientific">Streptomyces sp. NBC_00093</name>
    <dbReference type="NCBI Taxonomy" id="2975649"/>
    <lineage>
        <taxon>Bacteria</taxon>
        <taxon>Bacillati</taxon>
        <taxon>Actinomycetota</taxon>
        <taxon>Actinomycetes</taxon>
        <taxon>Kitasatosporales</taxon>
        <taxon>Streptomycetaceae</taxon>
        <taxon>Streptomyces</taxon>
    </lineage>
</organism>